<protein>
    <recommendedName>
        <fullName evidence="12">NTF2 domain-containing protein</fullName>
    </recommendedName>
</protein>
<feature type="compositionally biased region" description="Basic and acidic residues" evidence="11">
    <location>
        <begin position="494"/>
        <end position="507"/>
    </location>
</feature>
<name>A0A7J5XQM0_DISMA</name>
<feature type="compositionally biased region" description="Acidic residues" evidence="11">
    <location>
        <begin position="456"/>
        <end position="474"/>
    </location>
</feature>
<dbReference type="InterPro" id="IPR018222">
    <property type="entry name" value="Nuclear_transport_factor_2_euk"/>
</dbReference>
<evidence type="ECO:0000256" key="9">
    <source>
        <dbReference type="ARBA" id="ARBA00022859"/>
    </source>
</evidence>
<comment type="subcellular location">
    <subcellularLocation>
        <location evidence="1">Cytoplasm</location>
        <location evidence="1">Stress granule</location>
    </subcellularLocation>
</comment>
<dbReference type="AlphaFoldDB" id="A0A7J5XQM0"/>
<keyword evidence="4" id="KW-0963">Cytoplasm</keyword>
<keyword evidence="6" id="KW-0597">Phosphoprotein</keyword>
<dbReference type="Gene3D" id="2.60.40.10">
    <property type="entry name" value="Immunoglobulins"/>
    <property type="match status" value="1"/>
</dbReference>
<keyword evidence="10" id="KW-0694">RNA-binding</keyword>
<dbReference type="InterPro" id="IPR039539">
    <property type="entry name" value="Ras_GTPase_bind_prot"/>
</dbReference>
<dbReference type="SUPFAM" id="SSF54928">
    <property type="entry name" value="RNA-binding domain, RBD"/>
    <property type="match status" value="1"/>
</dbReference>
<keyword evidence="9" id="KW-0391">Immunity</keyword>
<evidence type="ECO:0000256" key="3">
    <source>
        <dbReference type="ARBA" id="ARBA00022481"/>
    </source>
</evidence>
<dbReference type="Proteomes" id="UP000518266">
    <property type="component" value="Unassembled WGS sequence"/>
</dbReference>
<dbReference type="SUPFAM" id="SSF48726">
    <property type="entry name" value="Immunoglobulin"/>
    <property type="match status" value="1"/>
</dbReference>
<dbReference type="InterPro" id="IPR032710">
    <property type="entry name" value="NTF2-like_dom_sf"/>
</dbReference>
<feature type="compositionally biased region" description="Acidic residues" evidence="11">
    <location>
        <begin position="407"/>
        <end position="427"/>
    </location>
</feature>
<feature type="region of interest" description="Disordered" evidence="11">
    <location>
        <begin position="1"/>
        <end position="27"/>
    </location>
</feature>
<dbReference type="GO" id="GO:1990904">
    <property type="term" value="C:ribonucleoprotein complex"/>
    <property type="evidence" value="ECO:0007669"/>
    <property type="project" value="TreeGrafter"/>
</dbReference>
<feature type="compositionally biased region" description="Basic and acidic residues" evidence="11">
    <location>
        <begin position="569"/>
        <end position="588"/>
    </location>
</feature>
<comment type="caution">
    <text evidence="13">The sequence shown here is derived from an EMBL/GenBank/DDBJ whole genome shotgun (WGS) entry which is preliminary data.</text>
</comment>
<gene>
    <name evidence="13" type="ORF">F7725_010645</name>
</gene>
<evidence type="ECO:0000256" key="5">
    <source>
        <dbReference type="ARBA" id="ARBA00022499"/>
    </source>
</evidence>
<evidence type="ECO:0000256" key="8">
    <source>
        <dbReference type="ARBA" id="ARBA00022843"/>
    </source>
</evidence>
<keyword evidence="5" id="KW-1017">Isopeptide bond</keyword>
<evidence type="ECO:0000259" key="12">
    <source>
        <dbReference type="PROSITE" id="PS50177"/>
    </source>
</evidence>
<dbReference type="SUPFAM" id="SSF54427">
    <property type="entry name" value="NTF2-like"/>
    <property type="match status" value="1"/>
</dbReference>
<dbReference type="GO" id="GO:0045087">
    <property type="term" value="P:innate immune response"/>
    <property type="evidence" value="ECO:0007669"/>
    <property type="project" value="UniProtKB-KW"/>
</dbReference>
<dbReference type="InterPro" id="IPR035979">
    <property type="entry name" value="RBD_domain_sf"/>
</dbReference>
<dbReference type="PANTHER" id="PTHR10693">
    <property type="entry name" value="RAS GTPASE-ACTIVATING PROTEIN-BINDING PROTEIN"/>
    <property type="match status" value="1"/>
</dbReference>
<sequence>MVYSDQSPLSEETTQGNPSTGVDLRHQKDTSLSSISTYCELHTETRPYVLFHLHGGVESPESQDPEFAGRVQWDKDVLTEGRLTLHVSRLRTNDSGFYVCDILVRPDGATLGDAGSTSLEKQRDSLNCSYFTVEETQRDSLNCSYVSVEETEGLFKLQLCFCGGDTEGLFKLQLCSCGGDTEGLFKLQLCSCGGDTEGLFKLQLCSCGGDTEGLFKLQLCSFGGDTEGLRGGLSGLVAELKPVTEHSTARCEAATGDSKKSLVSKSSTFLKINPLLTKEMVMEKPSAQLVGREFVRQYYTLLNQAPDYLHRFYGKNSSYVHGGLDNNGKPAEAVYGQSRVMALSFRDCHTKIRHVDAHATLNEGVVVQVMGELSNNMQPMRKFMQTFGTVANKFYVHNDVFRYQDEVFGDSDSEPPEESEDEVEEIEERIPSPDIAQEDSAPFYDPTPCSEPTAPGDDEEVAASPEPEPEEEKEVEVVELNFRGPSRRQSPHSTVREGEQGETESRRVVRYPDAQQLFVGNVPHDVDKTELKDGGKLPNFGFVVFDDSEPVQKILSNRPIMFRGSVRLNVEEKKTRSAREGDRRDVRPRGPGGPGGPRERIGGGGGGGRGGGGPPTRGGMAQKPSFGSGRGAGPSESRYPNPRQ</sequence>
<evidence type="ECO:0000256" key="4">
    <source>
        <dbReference type="ARBA" id="ARBA00022490"/>
    </source>
</evidence>
<accession>A0A7J5XQM0</accession>
<dbReference type="EMBL" id="JAAKFY010000022">
    <property type="protein sequence ID" value="KAF3838877.1"/>
    <property type="molecule type" value="Genomic_DNA"/>
</dbReference>
<dbReference type="InterPro" id="IPR036179">
    <property type="entry name" value="Ig-like_dom_sf"/>
</dbReference>
<keyword evidence="3" id="KW-0488">Methylation</keyword>
<dbReference type="PANTHER" id="PTHR10693:SF21">
    <property type="entry name" value="RAS GTPASE-ACTIVATING PROTEIN-BINDING PROTEIN 1"/>
    <property type="match status" value="1"/>
</dbReference>
<evidence type="ECO:0000256" key="11">
    <source>
        <dbReference type="SAM" id="MobiDB-lite"/>
    </source>
</evidence>
<reference evidence="13 14" key="1">
    <citation type="submission" date="2020-03" db="EMBL/GenBank/DDBJ databases">
        <title>Dissostichus mawsoni Genome sequencing and assembly.</title>
        <authorList>
            <person name="Park H."/>
        </authorList>
    </citation>
    <scope>NUCLEOTIDE SEQUENCE [LARGE SCALE GENOMIC DNA]</scope>
    <source>
        <strain evidence="13">DM0001</strain>
        <tissue evidence="13">Muscle</tissue>
    </source>
</reference>
<evidence type="ECO:0000256" key="2">
    <source>
        <dbReference type="ARBA" id="ARBA00022448"/>
    </source>
</evidence>
<evidence type="ECO:0000256" key="6">
    <source>
        <dbReference type="ARBA" id="ARBA00022553"/>
    </source>
</evidence>
<feature type="region of interest" description="Disordered" evidence="11">
    <location>
        <begin position="407"/>
        <end position="512"/>
    </location>
</feature>
<feature type="compositionally biased region" description="Polar residues" evidence="11">
    <location>
        <begin position="1"/>
        <end position="20"/>
    </location>
</feature>
<evidence type="ECO:0000256" key="7">
    <source>
        <dbReference type="ARBA" id="ARBA00022588"/>
    </source>
</evidence>
<dbReference type="InterPro" id="IPR002075">
    <property type="entry name" value="NTF2_dom"/>
</dbReference>
<dbReference type="OrthoDB" id="10012075at2759"/>
<keyword evidence="14" id="KW-1185">Reference proteome</keyword>
<dbReference type="CDD" id="cd00780">
    <property type="entry name" value="NTF2"/>
    <property type="match status" value="1"/>
</dbReference>
<dbReference type="Pfam" id="PF02136">
    <property type="entry name" value="NTF2"/>
    <property type="match status" value="1"/>
</dbReference>
<feature type="region of interest" description="Disordered" evidence="11">
    <location>
        <begin position="567"/>
        <end position="644"/>
    </location>
</feature>
<dbReference type="InterPro" id="IPR013783">
    <property type="entry name" value="Ig-like_fold"/>
</dbReference>
<evidence type="ECO:0000313" key="14">
    <source>
        <dbReference type="Proteomes" id="UP000518266"/>
    </source>
</evidence>
<dbReference type="PROSITE" id="PS50177">
    <property type="entry name" value="NTF2_DOMAIN"/>
    <property type="match status" value="1"/>
</dbReference>
<keyword evidence="2" id="KW-0813">Transport</keyword>
<keyword evidence="8" id="KW-0832">Ubl conjugation</keyword>
<dbReference type="GO" id="GO:0003729">
    <property type="term" value="F:mRNA binding"/>
    <property type="evidence" value="ECO:0007669"/>
    <property type="project" value="TreeGrafter"/>
</dbReference>
<feature type="domain" description="NTF2" evidence="12">
    <location>
        <begin position="290"/>
        <end position="403"/>
    </location>
</feature>
<evidence type="ECO:0000313" key="13">
    <source>
        <dbReference type="EMBL" id="KAF3838877.1"/>
    </source>
</evidence>
<dbReference type="FunFam" id="3.10.450.50:FF:000002">
    <property type="entry name" value="Ras GTPase-activating protein-binding protein 2 isoform 1"/>
    <property type="match status" value="1"/>
</dbReference>
<dbReference type="Gene3D" id="3.10.450.50">
    <property type="match status" value="1"/>
</dbReference>
<organism evidence="13 14">
    <name type="scientific">Dissostichus mawsoni</name>
    <name type="common">Antarctic cod</name>
    <dbReference type="NCBI Taxonomy" id="36200"/>
    <lineage>
        <taxon>Eukaryota</taxon>
        <taxon>Metazoa</taxon>
        <taxon>Chordata</taxon>
        <taxon>Craniata</taxon>
        <taxon>Vertebrata</taxon>
        <taxon>Euteleostomi</taxon>
        <taxon>Actinopterygii</taxon>
        <taxon>Neopterygii</taxon>
        <taxon>Teleostei</taxon>
        <taxon>Neoteleostei</taxon>
        <taxon>Acanthomorphata</taxon>
        <taxon>Eupercaria</taxon>
        <taxon>Perciformes</taxon>
        <taxon>Notothenioidei</taxon>
        <taxon>Nototheniidae</taxon>
        <taxon>Dissostichus</taxon>
    </lineage>
</organism>
<feature type="compositionally biased region" description="Gly residues" evidence="11">
    <location>
        <begin position="590"/>
        <end position="616"/>
    </location>
</feature>
<keyword evidence="7" id="KW-0399">Innate immunity</keyword>
<dbReference type="GO" id="GO:0005829">
    <property type="term" value="C:cytosol"/>
    <property type="evidence" value="ECO:0007669"/>
    <property type="project" value="TreeGrafter"/>
</dbReference>
<dbReference type="GO" id="GO:0010494">
    <property type="term" value="C:cytoplasmic stress granule"/>
    <property type="evidence" value="ECO:0007669"/>
    <property type="project" value="UniProtKB-SubCell"/>
</dbReference>
<evidence type="ECO:0000256" key="10">
    <source>
        <dbReference type="ARBA" id="ARBA00022884"/>
    </source>
</evidence>
<proteinExistence type="predicted"/>
<evidence type="ECO:0000256" key="1">
    <source>
        <dbReference type="ARBA" id="ARBA00004210"/>
    </source>
</evidence>